<dbReference type="SUPFAM" id="SSF81606">
    <property type="entry name" value="PP2C-like"/>
    <property type="match status" value="1"/>
</dbReference>
<feature type="domain" description="PPM-type phosphatase" evidence="1">
    <location>
        <begin position="1"/>
        <end position="175"/>
    </location>
</feature>
<gene>
    <name evidence="2" type="primary">phpP_1</name>
    <name evidence="2" type="ORF">SDC9_62143</name>
</gene>
<protein>
    <submittedName>
        <fullName evidence="2">Protein phosphatase PhpP</fullName>
        <ecNumber evidence="2">3.1.3.16</ecNumber>
    </submittedName>
</protein>
<name>A0A644XJ13_9ZZZZ</name>
<organism evidence="2">
    <name type="scientific">bioreactor metagenome</name>
    <dbReference type="NCBI Taxonomy" id="1076179"/>
    <lineage>
        <taxon>unclassified sequences</taxon>
        <taxon>metagenomes</taxon>
        <taxon>ecological metagenomes</taxon>
    </lineage>
</organism>
<sequence>MPQKLLFLVEKANEAGNAVTGGVKSHGGSTMLLTLIQDGSLWFASVGDSRICLVRGGGVIQLTRPHTYESDLDKKAACQDITFEAASADSQRKALTSYIGMGELCAIDYSNQPIQLLAGDWVVLMTDGVFNELTNAEIAHALSDNAPSAAERIERMVLAKGDPHQDNLTAVVFRIF</sequence>
<evidence type="ECO:0000259" key="1">
    <source>
        <dbReference type="PROSITE" id="PS51746"/>
    </source>
</evidence>
<keyword evidence="2" id="KW-0378">Hydrolase</keyword>
<dbReference type="InterPro" id="IPR001932">
    <property type="entry name" value="PPM-type_phosphatase-like_dom"/>
</dbReference>
<reference evidence="2" key="1">
    <citation type="submission" date="2019-08" db="EMBL/GenBank/DDBJ databases">
        <authorList>
            <person name="Kucharzyk K."/>
            <person name="Murdoch R.W."/>
            <person name="Higgins S."/>
            <person name="Loffler F."/>
        </authorList>
    </citation>
    <scope>NUCLEOTIDE SEQUENCE</scope>
</reference>
<evidence type="ECO:0000313" key="2">
    <source>
        <dbReference type="EMBL" id="MPM15771.1"/>
    </source>
</evidence>
<dbReference type="AlphaFoldDB" id="A0A644XJ13"/>
<comment type="caution">
    <text evidence="2">The sequence shown here is derived from an EMBL/GenBank/DDBJ whole genome shotgun (WGS) entry which is preliminary data.</text>
</comment>
<dbReference type="EMBL" id="VSSQ01002496">
    <property type="protein sequence ID" value="MPM15771.1"/>
    <property type="molecule type" value="Genomic_DNA"/>
</dbReference>
<dbReference type="InterPro" id="IPR015655">
    <property type="entry name" value="PP2C"/>
</dbReference>
<dbReference type="PANTHER" id="PTHR47992">
    <property type="entry name" value="PROTEIN PHOSPHATASE"/>
    <property type="match status" value="1"/>
</dbReference>
<accession>A0A644XJ13</accession>
<dbReference type="EC" id="3.1.3.16" evidence="2"/>
<dbReference type="PROSITE" id="PS51746">
    <property type="entry name" value="PPM_2"/>
    <property type="match status" value="1"/>
</dbReference>
<dbReference type="GO" id="GO:0004722">
    <property type="term" value="F:protein serine/threonine phosphatase activity"/>
    <property type="evidence" value="ECO:0007669"/>
    <property type="project" value="UniProtKB-EC"/>
</dbReference>
<proteinExistence type="predicted"/>
<dbReference type="Gene3D" id="3.60.40.10">
    <property type="entry name" value="PPM-type phosphatase domain"/>
    <property type="match status" value="1"/>
</dbReference>
<dbReference type="InterPro" id="IPR036457">
    <property type="entry name" value="PPM-type-like_dom_sf"/>
</dbReference>
<dbReference type="Pfam" id="PF00481">
    <property type="entry name" value="PP2C"/>
    <property type="match status" value="1"/>
</dbReference>